<dbReference type="AlphaFoldDB" id="A0A6M3ZV34"/>
<reference evidence="1 2" key="1">
    <citation type="journal article" date="2012" name="J. Bacteriol.">
        <title>Genome sequence of the pathogenic Herbaspirillum seropedicae strain Os34, isolated from rice roots.</title>
        <authorList>
            <person name="Ye W."/>
            <person name="Ye S."/>
            <person name="Liu J."/>
            <person name="Chang S."/>
            <person name="Chen M."/>
            <person name="Zhu B."/>
            <person name="Guo L."/>
            <person name="An Q."/>
        </authorList>
    </citation>
    <scope>NUCLEOTIDE SEQUENCE [LARGE SCALE GENOMIC DNA]</scope>
    <source>
        <strain evidence="1 2">Os34</strain>
    </source>
</reference>
<accession>A0A6M3ZV34</accession>
<evidence type="ECO:0000313" key="2">
    <source>
        <dbReference type="Proteomes" id="UP000501648"/>
    </source>
</evidence>
<name>A0A6M3ZV34_9BURK</name>
<protein>
    <submittedName>
        <fullName evidence="1">Uncharacterized protein</fullName>
    </submittedName>
</protein>
<sequence>MGAIILSDIKTGKTIVSYRRSILLAGDPGPVCERPSKQAGIYPYCFTLHVTIDNAARGHAHKAAVALLQTARWADAQQFIVGAQRAYPGNELGATSLGAPRRGWAAPLGYNVGPWPLAPAVLLRSPAPARGASTAAQPRHSTGIAPVVGETMNNRARKRLIYRRHRIGLLIAAIESLMALEESMLQAKQAA</sequence>
<dbReference type="EMBL" id="CP008956">
    <property type="protein sequence ID" value="QJQ02539.1"/>
    <property type="molecule type" value="Genomic_DNA"/>
</dbReference>
<proteinExistence type="predicted"/>
<evidence type="ECO:0000313" key="1">
    <source>
        <dbReference type="EMBL" id="QJQ02539.1"/>
    </source>
</evidence>
<dbReference type="Proteomes" id="UP000501648">
    <property type="component" value="Chromosome"/>
</dbReference>
<gene>
    <name evidence="1" type="ORF">C798_20615</name>
</gene>
<organism evidence="1 2">
    <name type="scientific">Herbaspirillum rubrisubalbicans Os34</name>
    <dbReference type="NCBI Taxonomy" id="1235827"/>
    <lineage>
        <taxon>Bacteria</taxon>
        <taxon>Pseudomonadati</taxon>
        <taxon>Pseudomonadota</taxon>
        <taxon>Betaproteobacteria</taxon>
        <taxon>Burkholderiales</taxon>
        <taxon>Oxalobacteraceae</taxon>
        <taxon>Herbaspirillum</taxon>
    </lineage>
</organism>